<dbReference type="PANTHER" id="PTHR30483">
    <property type="entry name" value="LEUCINE-SPECIFIC-BINDING PROTEIN"/>
    <property type="match status" value="1"/>
</dbReference>
<dbReference type="EMBL" id="RBKT01000001">
    <property type="protein sequence ID" value="RKR92967.1"/>
    <property type="molecule type" value="Genomic_DNA"/>
</dbReference>
<accession>A0A495JVB7</accession>
<comment type="caution">
    <text evidence="5">The sequence shown here is derived from an EMBL/GenBank/DDBJ whole genome shotgun (WGS) entry which is preliminary data.</text>
</comment>
<dbReference type="RefSeq" id="WP_121160960.1">
    <property type="nucleotide sequence ID" value="NZ_RBKT01000001.1"/>
</dbReference>
<evidence type="ECO:0000256" key="3">
    <source>
        <dbReference type="SAM" id="SignalP"/>
    </source>
</evidence>
<organism evidence="5 6">
    <name type="scientific">Micromonospora pisi</name>
    <dbReference type="NCBI Taxonomy" id="589240"/>
    <lineage>
        <taxon>Bacteria</taxon>
        <taxon>Bacillati</taxon>
        <taxon>Actinomycetota</taxon>
        <taxon>Actinomycetes</taxon>
        <taxon>Micromonosporales</taxon>
        <taxon>Micromonosporaceae</taxon>
        <taxon>Micromonospora</taxon>
    </lineage>
</organism>
<evidence type="ECO:0000313" key="6">
    <source>
        <dbReference type="Proteomes" id="UP000277671"/>
    </source>
</evidence>
<dbReference type="InterPro" id="IPR051010">
    <property type="entry name" value="BCAA_transport"/>
</dbReference>
<feature type="domain" description="Leucine-binding protein" evidence="4">
    <location>
        <begin position="31"/>
        <end position="384"/>
    </location>
</feature>
<feature type="signal peptide" evidence="3">
    <location>
        <begin position="1"/>
        <end position="20"/>
    </location>
</feature>
<dbReference type="Proteomes" id="UP000277671">
    <property type="component" value="Unassembled WGS sequence"/>
</dbReference>
<reference evidence="5 6" key="1">
    <citation type="submission" date="2018-10" db="EMBL/GenBank/DDBJ databases">
        <title>Sequencing the genomes of 1000 actinobacteria strains.</title>
        <authorList>
            <person name="Klenk H.-P."/>
        </authorList>
    </citation>
    <scope>NUCLEOTIDE SEQUENCE [LARGE SCALE GENOMIC DNA]</scope>
    <source>
        <strain evidence="5 6">DSM 45175</strain>
    </source>
</reference>
<evidence type="ECO:0000256" key="2">
    <source>
        <dbReference type="ARBA" id="ARBA00022729"/>
    </source>
</evidence>
<name>A0A495JVB7_9ACTN</name>
<comment type="similarity">
    <text evidence="1">Belongs to the leucine-binding protein family.</text>
</comment>
<dbReference type="PROSITE" id="PS51257">
    <property type="entry name" value="PROKAR_LIPOPROTEIN"/>
    <property type="match status" value="1"/>
</dbReference>
<sequence>MRRFVSITMALALVVGVAACGDGDEAGAGTEVRLAGLWPLSGPNATQGTDVLHGAELAVDIVNNDHPGVDLPLAPGAGLPGLGGAPIKLITGDTQGKPEVGAGEVDRLVTTEKVAAVIGSYQSGVTLTASQRAERLGVPFVNEASSSVALTERGLKWFFRTGPTDETFARSMFDYLRARQAKGERIGTVGVFHSNDQFGNDGAGVTEKVAAEIGLPVVVNVAFDPTAADLASQVTQVRAKNPDVLFVLAYTDAAIKLMKTLDQLAYHPPALLAYGTGFADPAFASGLGELADGVSTRAAWSGEIAAKRPAAKTVAELFQQRYGAPMTENSARAFTAVLALAQAIDAAGSVEPAAVRDALRALDVPGEKTIMPWTGIRFDGKGQNTGAAGVVEQMLDGRYRVVHPADLASTEAVWPMIRARQ</sequence>
<dbReference type="InterPro" id="IPR028082">
    <property type="entry name" value="Peripla_BP_I"/>
</dbReference>
<dbReference type="Gene3D" id="3.40.50.2300">
    <property type="match status" value="2"/>
</dbReference>
<protein>
    <submittedName>
        <fullName evidence="5">Amino acid/amide ABC transporter substrate-binding protein (HAAT family)</fullName>
    </submittedName>
</protein>
<evidence type="ECO:0000313" key="5">
    <source>
        <dbReference type="EMBL" id="RKR92967.1"/>
    </source>
</evidence>
<dbReference type="AlphaFoldDB" id="A0A495JVB7"/>
<dbReference type="OrthoDB" id="7251828at2"/>
<feature type="chain" id="PRO_5038443956" evidence="3">
    <location>
        <begin position="21"/>
        <end position="421"/>
    </location>
</feature>
<keyword evidence="2 3" id="KW-0732">Signal</keyword>
<dbReference type="PANTHER" id="PTHR30483:SF37">
    <property type="entry name" value="ABC TRANSPORTER SUBSTRATE-BINDING PROTEIN"/>
    <property type="match status" value="1"/>
</dbReference>
<evidence type="ECO:0000256" key="1">
    <source>
        <dbReference type="ARBA" id="ARBA00010062"/>
    </source>
</evidence>
<gene>
    <name evidence="5" type="ORF">BDK92_7458</name>
</gene>
<dbReference type="CDD" id="cd06340">
    <property type="entry name" value="PBP1_ABC_ligand_binding-like"/>
    <property type="match status" value="1"/>
</dbReference>
<proteinExistence type="inferred from homology"/>
<dbReference type="InterPro" id="IPR028081">
    <property type="entry name" value="Leu-bd"/>
</dbReference>
<dbReference type="Pfam" id="PF13458">
    <property type="entry name" value="Peripla_BP_6"/>
    <property type="match status" value="1"/>
</dbReference>
<keyword evidence="6" id="KW-1185">Reference proteome</keyword>
<dbReference type="SUPFAM" id="SSF53822">
    <property type="entry name" value="Periplasmic binding protein-like I"/>
    <property type="match status" value="1"/>
</dbReference>
<evidence type="ECO:0000259" key="4">
    <source>
        <dbReference type="Pfam" id="PF13458"/>
    </source>
</evidence>